<dbReference type="InterPro" id="IPR052897">
    <property type="entry name" value="Sec-Metab_Biosynth_Hydrolase"/>
</dbReference>
<keyword evidence="2" id="KW-0472">Membrane</keyword>
<evidence type="ECO:0000259" key="3">
    <source>
        <dbReference type="Pfam" id="PF12697"/>
    </source>
</evidence>
<feature type="transmembrane region" description="Helical" evidence="2">
    <location>
        <begin position="101"/>
        <end position="119"/>
    </location>
</feature>
<organism evidence="4 5">
    <name type="scientific">Aureobasidium melanogenum</name>
    <name type="common">Aureobasidium pullulans var. melanogenum</name>
    <dbReference type="NCBI Taxonomy" id="46634"/>
    <lineage>
        <taxon>Eukaryota</taxon>
        <taxon>Fungi</taxon>
        <taxon>Dikarya</taxon>
        <taxon>Ascomycota</taxon>
        <taxon>Pezizomycotina</taxon>
        <taxon>Dothideomycetes</taxon>
        <taxon>Dothideomycetidae</taxon>
        <taxon>Dothideales</taxon>
        <taxon>Saccotheciaceae</taxon>
        <taxon>Aureobasidium</taxon>
    </lineage>
</organism>
<evidence type="ECO:0000256" key="1">
    <source>
        <dbReference type="ARBA" id="ARBA00004141"/>
    </source>
</evidence>
<dbReference type="PANTHER" id="PTHR37017">
    <property type="entry name" value="AB HYDROLASE-1 DOMAIN-CONTAINING PROTEIN-RELATED"/>
    <property type="match status" value="1"/>
</dbReference>
<sequence>MSSNIHDDNIAPGTVRLIDANGELNVKHSEGHGDIVLVPTPSEDPEDPLNWTKKRKLLQTACMVVYTVMMVFPSAAVYSVAKPISTSTGISITTINRGTGVMFLLYGWSTVFWQAVALQYGKRPIYLFSSAASVVVMAVAPMCRSSGTYLAIRILQGFFGGPVESLCEISMTDIWFAHERPLYIALYGVSLGASGKLAPVFSAFINSGMGWEWTLWWCAIGIGIAFVFCLLFMEETNYDRHTTQSSSSDSQAIFEGTGEPALSESEKNTAKDVVQVSDSSLSNDEKSSEDQHPPNVVAAELGYIAYPRKTYWQKLSVIDKRRPNRMLDIMWAPFKFFTFPVVVWAGFMYGLQGLVYPGILNATASVIYTNSYYHFSSDAVGFAYFAAVVGMILGSLWVTLLGPWLVIRLARRRGGISEPEDILWLFLASAVVVPFALILWGIIFGTATNTKPTVILVTGAWHKPYLYTGLLEGLRKISFPVIAPSLPSVGGTCDNFNDDVDIVRKAIADEVSQGHEIVMLMHSYGGLVGSAAVQGYSNQEVPRGGGVVHMIYMAAFALDVGLSLMDALNNIPLPWWQSANQKQWQAMDPNYVFYNDVDPQLAEACAGQLDLQAKGSFESKQTYAAWKYIDSTYIVCSRDNAIPKQTQIAMANQPGGRFTIEYLDSGHSPFLSVPYQTVEMVRKTVWEPGTR</sequence>
<dbReference type="OrthoDB" id="5215911at2759"/>
<dbReference type="GO" id="GO:0016020">
    <property type="term" value="C:membrane"/>
    <property type="evidence" value="ECO:0007669"/>
    <property type="project" value="UniProtKB-SubCell"/>
</dbReference>
<dbReference type="SUPFAM" id="SSF53474">
    <property type="entry name" value="alpha/beta-Hydrolases"/>
    <property type="match status" value="1"/>
</dbReference>
<feature type="domain" description="AB hydrolase-1" evidence="3">
    <location>
        <begin position="454"/>
        <end position="676"/>
    </location>
</feature>
<accession>A0A9P8K5R4</accession>
<comment type="caution">
    <text evidence="4">The sequence shown here is derived from an EMBL/GenBank/DDBJ whole genome shotgun (WGS) entry which is preliminary data.</text>
</comment>
<feature type="non-terminal residue" evidence="4">
    <location>
        <position position="691"/>
    </location>
</feature>
<dbReference type="Pfam" id="PF07690">
    <property type="entry name" value="MFS_1"/>
    <property type="match status" value="1"/>
</dbReference>
<dbReference type="Pfam" id="PF12697">
    <property type="entry name" value="Abhydrolase_6"/>
    <property type="match status" value="1"/>
</dbReference>
<dbReference type="Proteomes" id="UP000767238">
    <property type="component" value="Unassembled WGS sequence"/>
</dbReference>
<feature type="transmembrane region" description="Helical" evidence="2">
    <location>
        <begin position="181"/>
        <end position="201"/>
    </location>
</feature>
<keyword evidence="2" id="KW-0812">Transmembrane</keyword>
<reference evidence="4" key="1">
    <citation type="journal article" date="2021" name="J Fungi (Basel)">
        <title>Virulence traits and population genomics of the black yeast Aureobasidium melanogenum.</title>
        <authorList>
            <person name="Cernosa A."/>
            <person name="Sun X."/>
            <person name="Gostincar C."/>
            <person name="Fang C."/>
            <person name="Gunde-Cimerman N."/>
            <person name="Song Z."/>
        </authorList>
    </citation>
    <scope>NUCLEOTIDE SEQUENCE</scope>
    <source>
        <strain evidence="4">EXF-8016</strain>
    </source>
</reference>
<dbReference type="InterPro" id="IPR000073">
    <property type="entry name" value="AB_hydrolase_1"/>
</dbReference>
<dbReference type="PANTHER" id="PTHR37017:SF11">
    <property type="entry name" value="ESTERASE_LIPASE_THIOESTERASE DOMAIN-CONTAINING PROTEIN"/>
    <property type="match status" value="1"/>
</dbReference>
<dbReference type="AlphaFoldDB" id="A0A9P8K5R4"/>
<dbReference type="InterPro" id="IPR036259">
    <property type="entry name" value="MFS_trans_sf"/>
</dbReference>
<dbReference type="Gene3D" id="1.20.1250.20">
    <property type="entry name" value="MFS general substrate transporter like domains"/>
    <property type="match status" value="1"/>
</dbReference>
<feature type="transmembrane region" description="Helical" evidence="2">
    <location>
        <begin position="57"/>
        <end position="80"/>
    </location>
</feature>
<dbReference type="Gene3D" id="3.40.50.1820">
    <property type="entry name" value="alpha/beta hydrolase"/>
    <property type="match status" value="1"/>
</dbReference>
<evidence type="ECO:0000313" key="4">
    <source>
        <dbReference type="EMBL" id="KAH0216275.1"/>
    </source>
</evidence>
<gene>
    <name evidence="4" type="ORF">KCV03_g7651</name>
</gene>
<name>A0A9P8K5R4_AURME</name>
<reference evidence="4" key="2">
    <citation type="submission" date="2021-08" db="EMBL/GenBank/DDBJ databases">
        <authorList>
            <person name="Gostincar C."/>
            <person name="Sun X."/>
            <person name="Song Z."/>
            <person name="Gunde-Cimerman N."/>
        </authorList>
    </citation>
    <scope>NUCLEOTIDE SEQUENCE</scope>
    <source>
        <strain evidence="4">EXF-8016</strain>
    </source>
</reference>
<evidence type="ECO:0000256" key="2">
    <source>
        <dbReference type="SAM" id="Phobius"/>
    </source>
</evidence>
<evidence type="ECO:0000313" key="5">
    <source>
        <dbReference type="Proteomes" id="UP000767238"/>
    </source>
</evidence>
<comment type="subcellular location">
    <subcellularLocation>
        <location evidence="1">Membrane</location>
        <topology evidence="1">Multi-pass membrane protein</topology>
    </subcellularLocation>
</comment>
<feature type="transmembrane region" description="Helical" evidence="2">
    <location>
        <begin position="422"/>
        <end position="443"/>
    </location>
</feature>
<dbReference type="SUPFAM" id="SSF103473">
    <property type="entry name" value="MFS general substrate transporter"/>
    <property type="match status" value="1"/>
</dbReference>
<feature type="transmembrane region" description="Helical" evidence="2">
    <location>
        <begin position="213"/>
        <end position="233"/>
    </location>
</feature>
<proteinExistence type="predicted"/>
<dbReference type="EMBL" id="JAHFYH010000065">
    <property type="protein sequence ID" value="KAH0216275.1"/>
    <property type="molecule type" value="Genomic_DNA"/>
</dbReference>
<protein>
    <submittedName>
        <fullName evidence="4">Major facilitator superfamily transporter</fullName>
    </submittedName>
</protein>
<keyword evidence="2" id="KW-1133">Transmembrane helix</keyword>
<dbReference type="InterPro" id="IPR029058">
    <property type="entry name" value="AB_hydrolase_fold"/>
</dbReference>
<dbReference type="GO" id="GO:0022857">
    <property type="term" value="F:transmembrane transporter activity"/>
    <property type="evidence" value="ECO:0007669"/>
    <property type="project" value="InterPro"/>
</dbReference>
<feature type="transmembrane region" description="Helical" evidence="2">
    <location>
        <begin position="382"/>
        <end position="410"/>
    </location>
</feature>
<feature type="transmembrane region" description="Helical" evidence="2">
    <location>
        <begin position="125"/>
        <end position="143"/>
    </location>
</feature>
<dbReference type="InterPro" id="IPR011701">
    <property type="entry name" value="MFS"/>
</dbReference>
<feature type="transmembrane region" description="Helical" evidence="2">
    <location>
        <begin position="329"/>
        <end position="351"/>
    </location>
</feature>